<gene>
    <name evidence="1" type="ORF">HPB50_022078</name>
</gene>
<reference evidence="1" key="1">
    <citation type="submission" date="2020-05" db="EMBL/GenBank/DDBJ databases">
        <title>Large-scale comparative analyses of tick genomes elucidate their genetic diversity and vector capacities.</title>
        <authorList>
            <person name="Jia N."/>
            <person name="Wang J."/>
            <person name="Shi W."/>
            <person name="Du L."/>
            <person name="Sun Y."/>
            <person name="Zhan W."/>
            <person name="Jiang J."/>
            <person name="Wang Q."/>
            <person name="Zhang B."/>
            <person name="Ji P."/>
            <person name="Sakyi L.B."/>
            <person name="Cui X."/>
            <person name="Yuan T."/>
            <person name="Jiang B."/>
            <person name="Yang W."/>
            <person name="Lam T.T.-Y."/>
            <person name="Chang Q."/>
            <person name="Ding S."/>
            <person name="Wang X."/>
            <person name="Zhu J."/>
            <person name="Ruan X."/>
            <person name="Zhao L."/>
            <person name="Wei J."/>
            <person name="Que T."/>
            <person name="Du C."/>
            <person name="Cheng J."/>
            <person name="Dai P."/>
            <person name="Han X."/>
            <person name="Huang E."/>
            <person name="Gao Y."/>
            <person name="Liu J."/>
            <person name="Shao H."/>
            <person name="Ye R."/>
            <person name="Li L."/>
            <person name="Wei W."/>
            <person name="Wang X."/>
            <person name="Wang C."/>
            <person name="Yang T."/>
            <person name="Huo Q."/>
            <person name="Li W."/>
            <person name="Guo W."/>
            <person name="Chen H."/>
            <person name="Zhou L."/>
            <person name="Ni X."/>
            <person name="Tian J."/>
            <person name="Zhou Y."/>
            <person name="Sheng Y."/>
            <person name="Liu T."/>
            <person name="Pan Y."/>
            <person name="Xia L."/>
            <person name="Li J."/>
            <person name="Zhao F."/>
            <person name="Cao W."/>
        </authorList>
    </citation>
    <scope>NUCLEOTIDE SEQUENCE</scope>
    <source>
        <strain evidence="1">Hyas-2018</strain>
    </source>
</reference>
<comment type="caution">
    <text evidence="1">The sequence shown here is derived from an EMBL/GenBank/DDBJ whole genome shotgun (WGS) entry which is preliminary data.</text>
</comment>
<evidence type="ECO:0000313" key="2">
    <source>
        <dbReference type="Proteomes" id="UP000821845"/>
    </source>
</evidence>
<dbReference type="EMBL" id="CM023481">
    <property type="protein sequence ID" value="KAH6947904.1"/>
    <property type="molecule type" value="Genomic_DNA"/>
</dbReference>
<accession>A0ACB7TSM8</accession>
<organism evidence="1 2">
    <name type="scientific">Hyalomma asiaticum</name>
    <name type="common">Tick</name>
    <dbReference type="NCBI Taxonomy" id="266040"/>
    <lineage>
        <taxon>Eukaryota</taxon>
        <taxon>Metazoa</taxon>
        <taxon>Ecdysozoa</taxon>
        <taxon>Arthropoda</taxon>
        <taxon>Chelicerata</taxon>
        <taxon>Arachnida</taxon>
        <taxon>Acari</taxon>
        <taxon>Parasitiformes</taxon>
        <taxon>Ixodida</taxon>
        <taxon>Ixodoidea</taxon>
        <taxon>Ixodidae</taxon>
        <taxon>Hyalomminae</taxon>
        <taxon>Hyalomma</taxon>
    </lineage>
</organism>
<proteinExistence type="predicted"/>
<protein>
    <submittedName>
        <fullName evidence="1">Uncharacterized protein</fullName>
    </submittedName>
</protein>
<name>A0ACB7TSM8_HYAAI</name>
<evidence type="ECO:0000313" key="1">
    <source>
        <dbReference type="EMBL" id="KAH6947904.1"/>
    </source>
</evidence>
<sequence length="68" mass="7975">MQEFRIPLSTLSMALKKKQKVFDGYQQSFSSQRKRIRSSKFQDVEAALMVWLRNARMAYLTVTTALMI</sequence>
<dbReference type="Proteomes" id="UP000821845">
    <property type="component" value="Chromosome 1"/>
</dbReference>
<keyword evidence="2" id="KW-1185">Reference proteome</keyword>